<dbReference type="InterPro" id="IPR032092">
    <property type="entry name" value="PilW"/>
</dbReference>
<evidence type="ECO:0000313" key="3">
    <source>
        <dbReference type="Proteomes" id="UP000504844"/>
    </source>
</evidence>
<dbReference type="AlphaFoldDB" id="A0A6M8STV3"/>
<sequence length="250" mass="26246">MIKHFGFTLIELMVAMAISLIALLALSELYINTRQTASLQMIQNQVSEDGRYAISMLQRAIAQAGFRADPTVALASDRIAATSNESISIKFTSDGQNQIDCNGSVAAAGATTLVIAKSSSKLQCGTVDWIAPSTSGSGNGTELIDFKILYGIDTGPNLTDGSYGCGSDPGDGSKPRDCIADSYVSSLTGGVTASQIASIKVCLVLRSEKTDTSIVKSAAVKDCSGSDISGSDTDKKLYRMFRSTIVLKNN</sequence>
<dbReference type="GO" id="GO:0043683">
    <property type="term" value="P:type IV pilus assembly"/>
    <property type="evidence" value="ECO:0007669"/>
    <property type="project" value="InterPro"/>
</dbReference>
<dbReference type="RefSeq" id="WP_173534612.1">
    <property type="nucleotide sequence ID" value="NZ_CP054143.1"/>
</dbReference>
<dbReference type="InterPro" id="IPR045584">
    <property type="entry name" value="Pilin-like"/>
</dbReference>
<keyword evidence="1" id="KW-0472">Membrane</keyword>
<evidence type="ECO:0000313" key="2">
    <source>
        <dbReference type="EMBL" id="QKJ68111.1"/>
    </source>
</evidence>
<keyword evidence="1" id="KW-0812">Transmembrane</keyword>
<proteinExistence type="predicted"/>
<evidence type="ECO:0000256" key="1">
    <source>
        <dbReference type="SAM" id="Phobius"/>
    </source>
</evidence>
<dbReference type="Proteomes" id="UP000504844">
    <property type="component" value="Chromosome"/>
</dbReference>
<accession>A0A6M8STV3</accession>
<dbReference type="NCBIfam" id="TIGR02532">
    <property type="entry name" value="IV_pilin_GFxxxE"/>
    <property type="match status" value="1"/>
</dbReference>
<keyword evidence="3" id="KW-1185">Reference proteome</keyword>
<reference evidence="2 3" key="1">
    <citation type="submission" date="2020-05" db="EMBL/GenBank/DDBJ databases">
        <title>Complete genome sequence of Deefgea sp. D17.</title>
        <authorList>
            <person name="Bae J.-W."/>
            <person name="Han J.E."/>
        </authorList>
    </citation>
    <scope>NUCLEOTIDE SEQUENCE [LARGE SCALE GENOMIC DNA]</scope>
    <source>
        <strain evidence="2 3">D17</strain>
    </source>
</reference>
<dbReference type="InterPro" id="IPR012902">
    <property type="entry name" value="N_methyl_site"/>
</dbReference>
<dbReference type="KEGG" id="dee:HQN60_05440"/>
<feature type="transmembrane region" description="Helical" evidence="1">
    <location>
        <begin position="12"/>
        <end position="31"/>
    </location>
</feature>
<protein>
    <submittedName>
        <fullName evidence="2">Prepilin-type N-terminal cleavage/methylation domain-containing protein</fullName>
    </submittedName>
</protein>
<name>A0A6M8STV3_9NEIS</name>
<keyword evidence="1" id="KW-1133">Transmembrane helix</keyword>
<dbReference type="SUPFAM" id="SSF54523">
    <property type="entry name" value="Pili subunits"/>
    <property type="match status" value="1"/>
</dbReference>
<dbReference type="Pfam" id="PF16074">
    <property type="entry name" value="PilW"/>
    <property type="match status" value="1"/>
</dbReference>
<dbReference type="Pfam" id="PF07963">
    <property type="entry name" value="N_methyl"/>
    <property type="match status" value="1"/>
</dbReference>
<organism evidence="2 3">
    <name type="scientific">Deefgea piscis</name>
    <dbReference type="NCBI Taxonomy" id="2739061"/>
    <lineage>
        <taxon>Bacteria</taxon>
        <taxon>Pseudomonadati</taxon>
        <taxon>Pseudomonadota</taxon>
        <taxon>Betaproteobacteria</taxon>
        <taxon>Neisseriales</taxon>
        <taxon>Chitinibacteraceae</taxon>
        <taxon>Deefgea</taxon>
    </lineage>
</organism>
<gene>
    <name evidence="2" type="ORF">HQN60_05440</name>
</gene>
<dbReference type="EMBL" id="CP054143">
    <property type="protein sequence ID" value="QKJ68111.1"/>
    <property type="molecule type" value="Genomic_DNA"/>
</dbReference>